<comment type="caution">
    <text evidence="3">The sequence shown here is derived from an EMBL/GenBank/DDBJ whole genome shotgun (WGS) entry which is preliminary data.</text>
</comment>
<keyword evidence="2" id="KW-0812">Transmembrane</keyword>
<evidence type="ECO:0000313" key="4">
    <source>
        <dbReference type="Proteomes" id="UP000315730"/>
    </source>
</evidence>
<feature type="region of interest" description="Disordered" evidence="1">
    <location>
        <begin position="69"/>
        <end position="127"/>
    </location>
</feature>
<feature type="compositionally biased region" description="Basic and acidic residues" evidence="1">
    <location>
        <begin position="107"/>
        <end position="118"/>
    </location>
</feature>
<gene>
    <name evidence="3" type="ORF">KVA01_16850</name>
</gene>
<evidence type="ECO:0008006" key="5">
    <source>
        <dbReference type="Google" id="ProtNLM"/>
    </source>
</evidence>
<keyword evidence="2" id="KW-0472">Membrane</keyword>
<evidence type="ECO:0000256" key="2">
    <source>
        <dbReference type="SAM" id="Phobius"/>
    </source>
</evidence>
<feature type="transmembrane region" description="Helical" evidence="2">
    <location>
        <begin position="21"/>
        <end position="39"/>
    </location>
</feature>
<evidence type="ECO:0000256" key="1">
    <source>
        <dbReference type="SAM" id="MobiDB-lite"/>
    </source>
</evidence>
<accession>A0A4Y4D9T9</accession>
<reference evidence="3 4" key="1">
    <citation type="submission" date="2019-06" db="EMBL/GenBank/DDBJ databases">
        <title>Whole genome shotgun sequence of Kocuria varians NBRC 15358.</title>
        <authorList>
            <person name="Hosoyama A."/>
            <person name="Uohara A."/>
            <person name="Ohji S."/>
            <person name="Ichikawa N."/>
        </authorList>
    </citation>
    <scope>NUCLEOTIDE SEQUENCE [LARGE SCALE GENOMIC DNA]</scope>
    <source>
        <strain evidence="3 4">NBRC 15358</strain>
    </source>
</reference>
<dbReference type="InterPro" id="IPR021449">
    <property type="entry name" value="DUF3099"/>
</dbReference>
<protein>
    <recommendedName>
        <fullName evidence="5">DUF3099 domain-containing protein</fullName>
    </recommendedName>
</protein>
<sequence>MHSITSAADSHTSDMSQRMKVYSIQMGLRVVCIIAMVLVDNLVARILLLLGAALLPWFAVLLANKGADRSQRAGSAYTPPQRTELPTAAEAQEHEPDPEAVVVDGEYTVHRPPRELPRPPHTATRRN</sequence>
<organism evidence="3 4">
    <name type="scientific">Kocuria varians</name>
    <name type="common">Micrococcus varians</name>
    <dbReference type="NCBI Taxonomy" id="1272"/>
    <lineage>
        <taxon>Bacteria</taxon>
        <taxon>Bacillati</taxon>
        <taxon>Actinomycetota</taxon>
        <taxon>Actinomycetes</taxon>
        <taxon>Micrococcales</taxon>
        <taxon>Micrococcaceae</taxon>
        <taxon>Kocuria</taxon>
    </lineage>
</organism>
<dbReference type="AlphaFoldDB" id="A0A4Y4D9T9"/>
<evidence type="ECO:0000313" key="3">
    <source>
        <dbReference type="EMBL" id="GEC99530.1"/>
    </source>
</evidence>
<name>A0A4Y4D9T9_KOCVA</name>
<proteinExistence type="predicted"/>
<dbReference type="EMBL" id="BJNW01000014">
    <property type="protein sequence ID" value="GEC99530.1"/>
    <property type="molecule type" value="Genomic_DNA"/>
</dbReference>
<keyword evidence="2" id="KW-1133">Transmembrane helix</keyword>
<dbReference type="Proteomes" id="UP000315730">
    <property type="component" value="Unassembled WGS sequence"/>
</dbReference>
<dbReference type="Pfam" id="PF11298">
    <property type="entry name" value="DUF3099"/>
    <property type="match status" value="1"/>
</dbReference>
<feature type="transmembrane region" description="Helical" evidence="2">
    <location>
        <begin position="45"/>
        <end position="63"/>
    </location>
</feature>
<keyword evidence="4" id="KW-1185">Reference proteome</keyword>
<dbReference type="RefSeq" id="WP_267899942.1">
    <property type="nucleotide sequence ID" value="NZ_BJNW01000014.1"/>
</dbReference>